<name>A0A3P6QZ43_CYLGO</name>
<keyword evidence="2" id="KW-1185">Reference proteome</keyword>
<organism evidence="1 2">
    <name type="scientific">Cylicostephanus goldi</name>
    <name type="common">Nematode worm</name>
    <dbReference type="NCBI Taxonomy" id="71465"/>
    <lineage>
        <taxon>Eukaryota</taxon>
        <taxon>Metazoa</taxon>
        <taxon>Ecdysozoa</taxon>
        <taxon>Nematoda</taxon>
        <taxon>Chromadorea</taxon>
        <taxon>Rhabditida</taxon>
        <taxon>Rhabditina</taxon>
        <taxon>Rhabditomorpha</taxon>
        <taxon>Strongyloidea</taxon>
        <taxon>Strongylidae</taxon>
        <taxon>Cylicostephanus</taxon>
    </lineage>
</organism>
<dbReference type="AlphaFoldDB" id="A0A3P6QZ43"/>
<sequence>MHLNAQTRVLTQTVPIKIAALVGEDELSGPPLSAINPKSRFRNGHASFRLRMLQEQHGTGFEPVSFIPSKSDYVMIFPGAVIFTICFDVEILI</sequence>
<dbReference type="OrthoDB" id="5868946at2759"/>
<accession>A0A3P6QZ43</accession>
<evidence type="ECO:0000313" key="2">
    <source>
        <dbReference type="Proteomes" id="UP000271889"/>
    </source>
</evidence>
<gene>
    <name evidence="1" type="ORF">CGOC_LOCUS2934</name>
</gene>
<reference evidence="1 2" key="1">
    <citation type="submission" date="2018-11" db="EMBL/GenBank/DDBJ databases">
        <authorList>
            <consortium name="Pathogen Informatics"/>
        </authorList>
    </citation>
    <scope>NUCLEOTIDE SEQUENCE [LARGE SCALE GENOMIC DNA]</scope>
</reference>
<protein>
    <submittedName>
        <fullName evidence="1">Uncharacterized protein</fullName>
    </submittedName>
</protein>
<proteinExistence type="predicted"/>
<dbReference type="Proteomes" id="UP000271889">
    <property type="component" value="Unassembled WGS sequence"/>
</dbReference>
<dbReference type="EMBL" id="UYRV01007003">
    <property type="protein sequence ID" value="VDK54209.1"/>
    <property type="molecule type" value="Genomic_DNA"/>
</dbReference>
<evidence type="ECO:0000313" key="1">
    <source>
        <dbReference type="EMBL" id="VDK54209.1"/>
    </source>
</evidence>